<evidence type="ECO:0000256" key="7">
    <source>
        <dbReference type="PIRSR" id="PIRSR015957-1"/>
    </source>
</evidence>
<evidence type="ECO:0000256" key="5">
    <source>
        <dbReference type="ARBA" id="ARBA00032523"/>
    </source>
</evidence>
<comment type="caution">
    <text evidence="8">The sequence shown here is derived from an EMBL/GenBank/DDBJ whole genome shotgun (WGS) entry which is preliminary data.</text>
</comment>
<sequence length="231" mass="23312">MTLLLVSVTNAEEAHLAVEAGADLIDAKDPAAGALGALTPATVAEIVAAVDGRATVTAVCGDHLRAETLLDSAEAMAATGVDMVKIGFVPDLADARVIRAAGRLLGTRTKLVAVLFADLVPDFGLVPVLAEAGFHGVMLDTSGKSAGLLSHLSTMRIFGFVSTARTCGLISGLAGSVRIADLPAVAGFGPDLVGMRGGVCRGGRRTSALDPDLVRMAAARLRAMPCAAQAG</sequence>
<keyword evidence="3" id="KW-0456">Lyase</keyword>
<comment type="function">
    <text evidence="1">Catalyzes the formation of 4-(hydroxymethyl)-2-furancarboxaldehyde phosphate (4-HFC-P) from two molecules of glyceraldehyde-3-P (GA-3-P).</text>
</comment>
<dbReference type="InterPro" id="IPR011060">
    <property type="entry name" value="RibuloseP-bd_barrel"/>
</dbReference>
<dbReference type="OrthoDB" id="7580479at2"/>
<keyword evidence="4" id="KW-0704">Schiff base</keyword>
<dbReference type="EMBL" id="MCRJ01000023">
    <property type="protein sequence ID" value="ODN71351.1"/>
    <property type="molecule type" value="Genomic_DNA"/>
</dbReference>
<evidence type="ECO:0000256" key="3">
    <source>
        <dbReference type="ARBA" id="ARBA00023239"/>
    </source>
</evidence>
<gene>
    <name evidence="8" type="ORF">A6302_01303</name>
</gene>
<dbReference type="AlphaFoldDB" id="A0A1E3H768"/>
<reference evidence="8 9" key="1">
    <citation type="submission" date="2016-07" db="EMBL/GenBank/DDBJ databases">
        <title>Draft Genome Sequence of Methylobrevis pamukkalensis PK2.</title>
        <authorList>
            <person name="Vasilenko O.V."/>
            <person name="Doronina N.V."/>
            <person name="Shmareva M.N."/>
            <person name="Tarlachkov S.V."/>
            <person name="Mustakhimov I."/>
            <person name="Trotsenko Y.A."/>
        </authorList>
    </citation>
    <scope>NUCLEOTIDE SEQUENCE [LARGE SCALE GENOMIC DNA]</scope>
    <source>
        <strain evidence="8 9">PK2</strain>
    </source>
</reference>
<dbReference type="Proteomes" id="UP000094622">
    <property type="component" value="Unassembled WGS sequence"/>
</dbReference>
<name>A0A1E3H768_9HYPH</name>
<feature type="active site" description="Proton acceptor" evidence="7">
    <location>
        <position position="85"/>
    </location>
</feature>
<keyword evidence="9" id="KW-1185">Reference proteome</keyword>
<dbReference type="PIRSF" id="PIRSF015957">
    <property type="entry name" value="UCP015957"/>
    <property type="match status" value="1"/>
</dbReference>
<protein>
    <recommendedName>
        <fullName evidence="2">(5-formylfuran-3-yl)methyl phosphate synthase</fullName>
        <ecNumber evidence="2">4.2.3.153</ecNumber>
    </recommendedName>
    <alternativeName>
        <fullName evidence="5">4-(hydroxymethyl)-2-furancarboxaldehyde-phosphate synthase</fullName>
    </alternativeName>
</protein>
<dbReference type="EC" id="4.2.3.153" evidence="2"/>
<dbReference type="RefSeq" id="WP_069306258.1">
    <property type="nucleotide sequence ID" value="NZ_MCRJ01000023.1"/>
</dbReference>
<dbReference type="SUPFAM" id="SSF51366">
    <property type="entry name" value="Ribulose-phoshate binding barrel"/>
    <property type="match status" value="1"/>
</dbReference>
<evidence type="ECO:0000256" key="4">
    <source>
        <dbReference type="ARBA" id="ARBA00023270"/>
    </source>
</evidence>
<dbReference type="InterPro" id="IPR007565">
    <property type="entry name" value="4HFCP_synth"/>
</dbReference>
<evidence type="ECO:0000256" key="1">
    <source>
        <dbReference type="ARBA" id="ARBA00003810"/>
    </source>
</evidence>
<organism evidence="8 9">
    <name type="scientific">Methylobrevis pamukkalensis</name>
    <dbReference type="NCBI Taxonomy" id="1439726"/>
    <lineage>
        <taxon>Bacteria</taxon>
        <taxon>Pseudomonadati</taxon>
        <taxon>Pseudomonadota</taxon>
        <taxon>Alphaproteobacteria</taxon>
        <taxon>Hyphomicrobiales</taxon>
        <taxon>Pleomorphomonadaceae</taxon>
        <taxon>Methylobrevis</taxon>
    </lineage>
</organism>
<feature type="active site" description="Schiff-base intermediate with substrate" evidence="7">
    <location>
        <position position="28"/>
    </location>
</feature>
<comment type="catalytic activity">
    <reaction evidence="6">
        <text>2 D-glyceraldehyde 3-phosphate = 4-(hydroxymethyl)-2-furancarboxaldehyde phosphate + phosphate + 2 H2O</text>
        <dbReference type="Rhea" id="RHEA:43536"/>
        <dbReference type="ChEBI" id="CHEBI:15377"/>
        <dbReference type="ChEBI" id="CHEBI:43474"/>
        <dbReference type="ChEBI" id="CHEBI:59776"/>
        <dbReference type="ChEBI" id="CHEBI:83407"/>
        <dbReference type="EC" id="4.2.3.153"/>
    </reaction>
</comment>
<dbReference type="Pfam" id="PF04476">
    <property type="entry name" value="4HFCP_synth"/>
    <property type="match status" value="1"/>
</dbReference>
<evidence type="ECO:0000256" key="2">
    <source>
        <dbReference type="ARBA" id="ARBA00012553"/>
    </source>
</evidence>
<evidence type="ECO:0000313" key="8">
    <source>
        <dbReference type="EMBL" id="ODN71351.1"/>
    </source>
</evidence>
<evidence type="ECO:0000313" key="9">
    <source>
        <dbReference type="Proteomes" id="UP000094622"/>
    </source>
</evidence>
<evidence type="ECO:0000256" key="6">
    <source>
        <dbReference type="ARBA" id="ARBA00047628"/>
    </source>
</evidence>
<dbReference type="GO" id="GO:0016829">
    <property type="term" value="F:lyase activity"/>
    <property type="evidence" value="ECO:0007669"/>
    <property type="project" value="UniProtKB-KW"/>
</dbReference>
<proteinExistence type="predicted"/>
<accession>A0A1E3H768</accession>